<name>A0ABR2T9L4_9ROSI</name>
<accession>A0ABR2T9L4</accession>
<feature type="region of interest" description="Disordered" evidence="1">
    <location>
        <begin position="1"/>
        <end position="48"/>
    </location>
</feature>
<evidence type="ECO:0000313" key="3">
    <source>
        <dbReference type="Proteomes" id="UP001396334"/>
    </source>
</evidence>
<evidence type="ECO:0000256" key="1">
    <source>
        <dbReference type="SAM" id="MobiDB-lite"/>
    </source>
</evidence>
<gene>
    <name evidence="2" type="ORF">V6N11_050360</name>
</gene>
<evidence type="ECO:0000313" key="2">
    <source>
        <dbReference type="EMBL" id="KAK9034185.1"/>
    </source>
</evidence>
<sequence length="93" mass="10156">MASATRQFDEFGGRPLDGFSMIPSLVPLERPSSPTLPEGQSVGKKARSDIDVVEHSDKVAMDVDHDSAVVGDRREPVVRNHPLVQEHGQRIAV</sequence>
<comment type="caution">
    <text evidence="2">The sequence shown here is derived from an EMBL/GenBank/DDBJ whole genome shotgun (WGS) entry which is preliminary data.</text>
</comment>
<dbReference type="EMBL" id="JBBPBN010000007">
    <property type="protein sequence ID" value="KAK9034185.1"/>
    <property type="molecule type" value="Genomic_DNA"/>
</dbReference>
<protein>
    <submittedName>
        <fullName evidence="2">Uncharacterized protein</fullName>
    </submittedName>
</protein>
<keyword evidence="3" id="KW-1185">Reference proteome</keyword>
<reference evidence="2 3" key="1">
    <citation type="journal article" date="2024" name="G3 (Bethesda)">
        <title>Genome assembly of Hibiscus sabdariffa L. provides insights into metabolisms of medicinal natural products.</title>
        <authorList>
            <person name="Kim T."/>
        </authorList>
    </citation>
    <scope>NUCLEOTIDE SEQUENCE [LARGE SCALE GENOMIC DNA]</scope>
    <source>
        <strain evidence="2">TK-2024</strain>
        <tissue evidence="2">Old leaves</tissue>
    </source>
</reference>
<proteinExistence type="predicted"/>
<organism evidence="2 3">
    <name type="scientific">Hibiscus sabdariffa</name>
    <name type="common">roselle</name>
    <dbReference type="NCBI Taxonomy" id="183260"/>
    <lineage>
        <taxon>Eukaryota</taxon>
        <taxon>Viridiplantae</taxon>
        <taxon>Streptophyta</taxon>
        <taxon>Embryophyta</taxon>
        <taxon>Tracheophyta</taxon>
        <taxon>Spermatophyta</taxon>
        <taxon>Magnoliopsida</taxon>
        <taxon>eudicotyledons</taxon>
        <taxon>Gunneridae</taxon>
        <taxon>Pentapetalae</taxon>
        <taxon>rosids</taxon>
        <taxon>malvids</taxon>
        <taxon>Malvales</taxon>
        <taxon>Malvaceae</taxon>
        <taxon>Malvoideae</taxon>
        <taxon>Hibiscus</taxon>
    </lineage>
</organism>
<dbReference type="Proteomes" id="UP001396334">
    <property type="component" value="Unassembled WGS sequence"/>
</dbReference>